<name>A0A2B7X6E8_9EURO</name>
<accession>A0A2B7X6E8</accession>
<feature type="region of interest" description="Disordered" evidence="1">
    <location>
        <begin position="70"/>
        <end position="116"/>
    </location>
</feature>
<evidence type="ECO:0000313" key="2">
    <source>
        <dbReference type="EMBL" id="PGH04343.1"/>
    </source>
</evidence>
<reference evidence="2 3" key="1">
    <citation type="submission" date="2017-10" db="EMBL/GenBank/DDBJ databases">
        <title>Comparative genomics in systemic dimorphic fungi from Ajellomycetaceae.</title>
        <authorList>
            <person name="Munoz J.F."/>
            <person name="Mcewen J.G."/>
            <person name="Clay O.K."/>
            <person name="Cuomo C.A."/>
        </authorList>
    </citation>
    <scope>NUCLEOTIDE SEQUENCE [LARGE SCALE GENOMIC DNA]</scope>
    <source>
        <strain evidence="2 3">UAMH5409</strain>
    </source>
</reference>
<organism evidence="2 3">
    <name type="scientific">Helicocarpus griseus UAMH5409</name>
    <dbReference type="NCBI Taxonomy" id="1447875"/>
    <lineage>
        <taxon>Eukaryota</taxon>
        <taxon>Fungi</taxon>
        <taxon>Dikarya</taxon>
        <taxon>Ascomycota</taxon>
        <taxon>Pezizomycotina</taxon>
        <taxon>Eurotiomycetes</taxon>
        <taxon>Eurotiomycetidae</taxon>
        <taxon>Onygenales</taxon>
        <taxon>Ajellomycetaceae</taxon>
        <taxon>Helicocarpus</taxon>
    </lineage>
</organism>
<proteinExistence type="predicted"/>
<evidence type="ECO:0000313" key="3">
    <source>
        <dbReference type="Proteomes" id="UP000223968"/>
    </source>
</evidence>
<keyword evidence="3" id="KW-1185">Reference proteome</keyword>
<protein>
    <submittedName>
        <fullName evidence="2">Uncharacterized protein</fullName>
    </submittedName>
</protein>
<dbReference type="Proteomes" id="UP000223968">
    <property type="component" value="Unassembled WGS sequence"/>
</dbReference>
<dbReference type="EMBL" id="PDNB01000137">
    <property type="protein sequence ID" value="PGH04343.1"/>
    <property type="molecule type" value="Genomic_DNA"/>
</dbReference>
<comment type="caution">
    <text evidence="2">The sequence shown here is derived from an EMBL/GenBank/DDBJ whole genome shotgun (WGS) entry which is preliminary data.</text>
</comment>
<evidence type="ECO:0000256" key="1">
    <source>
        <dbReference type="SAM" id="MobiDB-lite"/>
    </source>
</evidence>
<gene>
    <name evidence="2" type="ORF">AJ79_07123</name>
</gene>
<dbReference type="AlphaFoldDB" id="A0A2B7X6E8"/>
<feature type="compositionally biased region" description="Low complexity" evidence="1">
    <location>
        <begin position="78"/>
        <end position="103"/>
    </location>
</feature>
<sequence>MMKSTAPPATNAAGPSTAVAGTWFELQPIELQPMELQPMELQPLPPEVPSGPTAATFMEAPEQIVVIHHPAPFTTTNPPGKSSAAGPSSLVSQQPAQPTTTANPPTPFTPVSNPSKIPTSNPTNYYTCGFKLDNLGITSASASTNQSMAFWQLKPDMWPEPAPARDAIIRIATCIEVSNACCSSRSSTEAATAPAR</sequence>